<dbReference type="PANTHER" id="PTHR42208">
    <property type="entry name" value="HEAVY METAL TRANSPORTER-RELATED"/>
    <property type="match status" value="1"/>
</dbReference>
<evidence type="ECO:0000259" key="2">
    <source>
        <dbReference type="Pfam" id="PF13386"/>
    </source>
</evidence>
<proteinExistence type="predicted"/>
<keyword evidence="1" id="KW-0472">Membrane</keyword>
<feature type="transmembrane region" description="Helical" evidence="1">
    <location>
        <begin position="81"/>
        <end position="100"/>
    </location>
</feature>
<feature type="transmembrane region" description="Helical" evidence="1">
    <location>
        <begin position="164"/>
        <end position="189"/>
    </location>
</feature>
<dbReference type="Proteomes" id="UP000594404">
    <property type="component" value="Chromosome"/>
</dbReference>
<evidence type="ECO:0000313" key="4">
    <source>
        <dbReference type="Proteomes" id="UP000594404"/>
    </source>
</evidence>
<accession>A0A7S9WS37</accession>
<dbReference type="AlphaFoldDB" id="A0A7S9WS37"/>
<sequence>MQDISLYTIIAVAFMSSFSHCVGMCSGFLSLQALFFKGKSKSKILMLSTLYNLARVFAYVALGALFGAFGAAISFGVQARGVIFFIVGLVIAFIGIALLFRGELLKFIESEKALKFIVKMAKTSVQKRNLANFLLLGFLNGLLPCGVVYYFLALGVLSANAADASLIMLIFGLCTLPAMLLASFVFGLLREKFKEIMFKLSACIMILNGLYLSFLGYRANA</sequence>
<feature type="transmembrane region" description="Helical" evidence="1">
    <location>
        <begin position="196"/>
        <end position="217"/>
    </location>
</feature>
<name>A0A7S9WS37_9BACT</name>
<dbReference type="EMBL" id="CP049266">
    <property type="protein sequence ID" value="QPH91207.1"/>
    <property type="molecule type" value="Genomic_DNA"/>
</dbReference>
<feature type="domain" description="Urease accessory protein UreH-like transmembrane" evidence="2">
    <location>
        <begin position="9"/>
        <end position="211"/>
    </location>
</feature>
<organism evidence="3 4">
    <name type="scientific">Campylobacter concisus</name>
    <dbReference type="NCBI Taxonomy" id="199"/>
    <lineage>
        <taxon>Bacteria</taxon>
        <taxon>Pseudomonadati</taxon>
        <taxon>Campylobacterota</taxon>
        <taxon>Epsilonproteobacteria</taxon>
        <taxon>Campylobacterales</taxon>
        <taxon>Campylobacteraceae</taxon>
        <taxon>Campylobacter</taxon>
    </lineage>
</organism>
<reference evidence="3 4" key="1">
    <citation type="journal article" date="2018" name="Emerg. Microbes Infect.">
        <title>Genomic analysis of oral Campylobacter concisus strains identified a potential bacterial molecular marker associated with active Crohn's disease.</title>
        <authorList>
            <person name="Liu F."/>
            <person name="Ma R."/>
            <person name="Tay C.Y.A."/>
            <person name="Octavia S."/>
            <person name="Lan R."/>
            <person name="Chung H.K.L."/>
            <person name="Riordan S.M."/>
            <person name="Grimm M.C."/>
            <person name="Leong R.W."/>
            <person name="Tanaka M.M."/>
            <person name="Connor S."/>
            <person name="Zhang L."/>
        </authorList>
    </citation>
    <scope>NUCLEOTIDE SEQUENCE [LARGE SCALE GENOMIC DNA]</scope>
    <source>
        <strain evidence="3 4">P1CDO3</strain>
    </source>
</reference>
<dbReference type="SUPFAM" id="SSF103473">
    <property type="entry name" value="MFS general substrate transporter"/>
    <property type="match status" value="1"/>
</dbReference>
<keyword evidence="1" id="KW-1133">Transmembrane helix</keyword>
<protein>
    <submittedName>
        <fullName evidence="3">Sulfite exporter TauE/SafE family protein</fullName>
    </submittedName>
</protein>
<feature type="transmembrane region" description="Helical" evidence="1">
    <location>
        <begin position="6"/>
        <end position="35"/>
    </location>
</feature>
<dbReference type="Pfam" id="PF13386">
    <property type="entry name" value="DsbD_2"/>
    <property type="match status" value="1"/>
</dbReference>
<dbReference type="InterPro" id="IPR036259">
    <property type="entry name" value="MFS_trans_sf"/>
</dbReference>
<evidence type="ECO:0000313" key="3">
    <source>
        <dbReference type="EMBL" id="QPH91207.1"/>
    </source>
</evidence>
<keyword evidence="1" id="KW-0812">Transmembrane</keyword>
<dbReference type="RefSeq" id="WP_107714120.1">
    <property type="nucleotide sequence ID" value="NZ_CP049266.1"/>
</dbReference>
<dbReference type="PANTHER" id="PTHR42208:SF1">
    <property type="entry name" value="HEAVY METAL TRANSPORTER"/>
    <property type="match status" value="1"/>
</dbReference>
<feature type="transmembrane region" description="Helical" evidence="1">
    <location>
        <begin position="56"/>
        <end position="75"/>
    </location>
</feature>
<dbReference type="InterPro" id="IPR039447">
    <property type="entry name" value="UreH-like_TM_dom"/>
</dbReference>
<evidence type="ECO:0000256" key="1">
    <source>
        <dbReference type="SAM" id="Phobius"/>
    </source>
</evidence>
<gene>
    <name evidence="3" type="ORF">CVT01_01235</name>
</gene>
<feature type="transmembrane region" description="Helical" evidence="1">
    <location>
        <begin position="130"/>
        <end position="152"/>
    </location>
</feature>